<keyword evidence="2" id="KW-1185">Reference proteome</keyword>
<evidence type="ECO:0000313" key="1">
    <source>
        <dbReference type="EMBL" id="KAB5541477.1"/>
    </source>
</evidence>
<reference evidence="2" key="1">
    <citation type="journal article" date="2019" name="Gigascience">
        <title>De novo genome assembly of the endangered Acer yangbiense, a plant species with extremely small populations endemic to Yunnan Province, China.</title>
        <authorList>
            <person name="Yang J."/>
            <person name="Wariss H.M."/>
            <person name="Tao L."/>
            <person name="Zhang R."/>
            <person name="Yun Q."/>
            <person name="Hollingsworth P."/>
            <person name="Dao Z."/>
            <person name="Luo G."/>
            <person name="Guo H."/>
            <person name="Ma Y."/>
            <person name="Sun W."/>
        </authorList>
    </citation>
    <scope>NUCLEOTIDE SEQUENCE [LARGE SCALE GENOMIC DNA]</scope>
    <source>
        <strain evidence="2">cv. br00</strain>
    </source>
</reference>
<proteinExistence type="predicted"/>
<gene>
    <name evidence="1" type="ORF">DKX38_014451</name>
</gene>
<dbReference type="EMBL" id="VDCV01000009">
    <property type="protein sequence ID" value="KAB5541477.1"/>
    <property type="molecule type" value="Genomic_DNA"/>
</dbReference>
<name>A0A5N5LFE7_9ROSI</name>
<protein>
    <submittedName>
        <fullName evidence="1">Uncharacterized protein</fullName>
    </submittedName>
</protein>
<organism evidence="1 2">
    <name type="scientific">Salix brachista</name>
    <dbReference type="NCBI Taxonomy" id="2182728"/>
    <lineage>
        <taxon>Eukaryota</taxon>
        <taxon>Viridiplantae</taxon>
        <taxon>Streptophyta</taxon>
        <taxon>Embryophyta</taxon>
        <taxon>Tracheophyta</taxon>
        <taxon>Spermatophyta</taxon>
        <taxon>Magnoliopsida</taxon>
        <taxon>eudicotyledons</taxon>
        <taxon>Gunneridae</taxon>
        <taxon>Pentapetalae</taxon>
        <taxon>rosids</taxon>
        <taxon>fabids</taxon>
        <taxon>Malpighiales</taxon>
        <taxon>Salicaceae</taxon>
        <taxon>Saliceae</taxon>
        <taxon>Salix</taxon>
    </lineage>
</organism>
<accession>A0A5N5LFE7</accession>
<dbReference type="AlphaFoldDB" id="A0A5N5LFE7"/>
<evidence type="ECO:0000313" key="2">
    <source>
        <dbReference type="Proteomes" id="UP000326939"/>
    </source>
</evidence>
<dbReference type="Proteomes" id="UP000326939">
    <property type="component" value="Chromosome 9"/>
</dbReference>
<sequence length="79" mass="8328">MRGTHGCVRAQVATIEKASAEATQKVESLIVVVTRASGGIGKVIALSLGKTGCKISKISISNSSWLIMLCLQKKPTKFP</sequence>
<comment type="caution">
    <text evidence="1">The sequence shown here is derived from an EMBL/GenBank/DDBJ whole genome shotgun (WGS) entry which is preliminary data.</text>
</comment>
<dbReference type="Gene3D" id="3.40.50.720">
    <property type="entry name" value="NAD(P)-binding Rossmann-like Domain"/>
    <property type="match status" value="1"/>
</dbReference>